<keyword evidence="2" id="KW-1185">Reference proteome</keyword>
<evidence type="ECO:0000313" key="1">
    <source>
        <dbReference type="EMBL" id="KAL2795303.1"/>
    </source>
</evidence>
<protein>
    <submittedName>
        <fullName evidence="1">Uncharacterized protein</fullName>
    </submittedName>
</protein>
<reference evidence="1 2" key="1">
    <citation type="submission" date="2024-07" db="EMBL/GenBank/DDBJ databases">
        <title>Section-level genome sequencing and comparative genomics of Aspergillus sections Usti and Cavernicolus.</title>
        <authorList>
            <consortium name="Lawrence Berkeley National Laboratory"/>
            <person name="Nybo J.L."/>
            <person name="Vesth T.C."/>
            <person name="Theobald S."/>
            <person name="Frisvad J.C."/>
            <person name="Larsen T.O."/>
            <person name="Kjaerboelling I."/>
            <person name="Rothschild-Mancinelli K."/>
            <person name="Lyhne E.K."/>
            <person name="Kogle M.E."/>
            <person name="Barry K."/>
            <person name="Clum A."/>
            <person name="Na H."/>
            <person name="Ledsgaard L."/>
            <person name="Lin J."/>
            <person name="Lipzen A."/>
            <person name="Kuo A."/>
            <person name="Riley R."/>
            <person name="Mondo S."/>
            <person name="Labutti K."/>
            <person name="Haridas S."/>
            <person name="Pangalinan J."/>
            <person name="Salamov A.A."/>
            <person name="Simmons B.A."/>
            <person name="Magnuson J.K."/>
            <person name="Chen J."/>
            <person name="Drula E."/>
            <person name="Henrissat B."/>
            <person name="Wiebenga A."/>
            <person name="Lubbers R.J."/>
            <person name="Gomes A.C."/>
            <person name="Makela M.R."/>
            <person name="Stajich J."/>
            <person name="Grigoriev I.V."/>
            <person name="Mortensen U.H."/>
            <person name="De Vries R.P."/>
            <person name="Baker S.E."/>
            <person name="Andersen M.R."/>
        </authorList>
    </citation>
    <scope>NUCLEOTIDE SEQUENCE [LARGE SCALE GENOMIC DNA]</scope>
    <source>
        <strain evidence="1 2">CBS 209.92</strain>
    </source>
</reference>
<accession>A0ABR4G8F5</accession>
<sequence length="100" mass="10903">MFFAASRCFPSLYRTRSAWSSRYFHRVTTDSVHHDANGNLVTRKVPGIVGFPGEAYVLIDPEVGVALHAGSPLASTSAASADDKCQLTFFHESKYFGFGA</sequence>
<dbReference type="EMBL" id="JBFTWV010000036">
    <property type="protein sequence ID" value="KAL2795303.1"/>
    <property type="molecule type" value="Genomic_DNA"/>
</dbReference>
<gene>
    <name evidence="1" type="ORF">BJX66DRAFT_171585</name>
</gene>
<dbReference type="Proteomes" id="UP001610563">
    <property type="component" value="Unassembled WGS sequence"/>
</dbReference>
<organism evidence="1 2">
    <name type="scientific">Aspergillus keveii</name>
    <dbReference type="NCBI Taxonomy" id="714993"/>
    <lineage>
        <taxon>Eukaryota</taxon>
        <taxon>Fungi</taxon>
        <taxon>Dikarya</taxon>
        <taxon>Ascomycota</taxon>
        <taxon>Pezizomycotina</taxon>
        <taxon>Eurotiomycetes</taxon>
        <taxon>Eurotiomycetidae</taxon>
        <taxon>Eurotiales</taxon>
        <taxon>Aspergillaceae</taxon>
        <taxon>Aspergillus</taxon>
        <taxon>Aspergillus subgen. Nidulantes</taxon>
    </lineage>
</organism>
<comment type="caution">
    <text evidence="1">The sequence shown here is derived from an EMBL/GenBank/DDBJ whole genome shotgun (WGS) entry which is preliminary data.</text>
</comment>
<name>A0ABR4G8F5_9EURO</name>
<evidence type="ECO:0000313" key="2">
    <source>
        <dbReference type="Proteomes" id="UP001610563"/>
    </source>
</evidence>
<proteinExistence type="predicted"/>